<dbReference type="AlphaFoldDB" id="G0MH66"/>
<dbReference type="Proteomes" id="UP000008068">
    <property type="component" value="Unassembled WGS sequence"/>
</dbReference>
<evidence type="ECO:0000256" key="1">
    <source>
        <dbReference type="SAM" id="Coils"/>
    </source>
</evidence>
<dbReference type="Gene3D" id="3.30.160.60">
    <property type="entry name" value="Classic Zinc Finger"/>
    <property type="match status" value="1"/>
</dbReference>
<dbReference type="HOGENOM" id="CLU_082834_0_0_1"/>
<organism evidence="3">
    <name type="scientific">Caenorhabditis brenneri</name>
    <name type="common">Nematode worm</name>
    <dbReference type="NCBI Taxonomy" id="135651"/>
    <lineage>
        <taxon>Eukaryota</taxon>
        <taxon>Metazoa</taxon>
        <taxon>Ecdysozoa</taxon>
        <taxon>Nematoda</taxon>
        <taxon>Chromadorea</taxon>
        <taxon>Rhabditida</taxon>
        <taxon>Rhabditina</taxon>
        <taxon>Rhabditomorpha</taxon>
        <taxon>Rhabditoidea</taxon>
        <taxon>Rhabditidae</taxon>
        <taxon>Peloderinae</taxon>
        <taxon>Caenorhabditis</taxon>
    </lineage>
</organism>
<proteinExistence type="predicted"/>
<evidence type="ECO:0000313" key="3">
    <source>
        <dbReference type="Proteomes" id="UP000008068"/>
    </source>
</evidence>
<name>G0MH66_CAEBE</name>
<keyword evidence="1" id="KW-0175">Coiled coil</keyword>
<dbReference type="InParanoid" id="G0MH66"/>
<feature type="coiled-coil region" evidence="1">
    <location>
        <begin position="237"/>
        <end position="264"/>
    </location>
</feature>
<sequence length="279" mass="32434">MASVTYCPICYVFNLEPLDSSSTMQVQNVSPHLHMQKCEKCSHVNSPAEHASDLHHQRNHVVTNSNTKNYSCSELLRNISKVVAQFYQNLQTPIEKEPEIASSASMKQVDSEAVKVPENKQQTPFFVHAHSAFKRYVKPTAIFPLSEELFPPLVQNHNLIKPMTRKERGNIIRKERGKTKVACEICHKLVPNRRLSKVYHSNKKHANFPLYECSYCDVVYTGLDKASMAKHIERVHKKKNEADLKNYEDNRDRYRKELNLVFDKCFPYHRGIDRRYGFI</sequence>
<evidence type="ECO:0000313" key="2">
    <source>
        <dbReference type="EMBL" id="EGT58075.1"/>
    </source>
</evidence>
<keyword evidence="3" id="KW-1185">Reference proteome</keyword>
<dbReference type="EMBL" id="GL379794">
    <property type="protein sequence ID" value="EGT58075.1"/>
    <property type="molecule type" value="Genomic_DNA"/>
</dbReference>
<protein>
    <submittedName>
        <fullName evidence="2">Uncharacterized protein</fullName>
    </submittedName>
</protein>
<accession>G0MH66</accession>
<reference evidence="3" key="1">
    <citation type="submission" date="2011-07" db="EMBL/GenBank/DDBJ databases">
        <authorList>
            <consortium name="Caenorhabditis brenneri Sequencing and Analysis Consortium"/>
            <person name="Wilson R.K."/>
        </authorList>
    </citation>
    <scope>NUCLEOTIDE SEQUENCE [LARGE SCALE GENOMIC DNA]</scope>
    <source>
        <strain evidence="3">PB2801</strain>
    </source>
</reference>
<gene>
    <name evidence="2" type="ORF">CAEBREN_00446</name>
</gene>